<reference evidence="4" key="2">
    <citation type="journal article" date="2019" name="Int. J. Syst. Evol. Microbiol.">
        <title>The Global Catalogue of Microorganisms (GCM) 10K type strain sequencing project: providing services to taxonomists for standard genome sequencing and annotation.</title>
        <authorList>
            <consortium name="The Broad Institute Genomics Platform"/>
            <consortium name="The Broad Institute Genome Sequencing Center for Infectious Disease"/>
            <person name="Wu L."/>
            <person name="Ma J."/>
        </authorList>
    </citation>
    <scope>NUCLEOTIDE SEQUENCE [LARGE SCALE GENOMIC DNA]</scope>
    <source>
        <strain evidence="4">CGMCC 1.15931</strain>
    </source>
</reference>
<dbReference type="RefSeq" id="WP_155471198.1">
    <property type="nucleotide sequence ID" value="NZ_BMKG01000001.1"/>
</dbReference>
<reference evidence="1" key="1">
    <citation type="journal article" date="2014" name="Int. J. Syst. Evol. Microbiol.">
        <title>Complete genome of a new Firmicutes species belonging to the dominant human colonic microbiota ('Ruminococcus bicirculans') reveals two chromosomes and a selective capacity to utilize plant glucans.</title>
        <authorList>
            <consortium name="NISC Comparative Sequencing Program"/>
            <person name="Wegmann U."/>
            <person name="Louis P."/>
            <person name="Goesmann A."/>
            <person name="Henrissat B."/>
            <person name="Duncan S.H."/>
            <person name="Flint H.J."/>
        </authorList>
    </citation>
    <scope>NUCLEOTIDE SEQUENCE</scope>
    <source>
        <strain evidence="1">CGMCC 1.15931</strain>
    </source>
</reference>
<sequence>MTEPESLESPEPADALAPWRAAWPRALAAWSRYTRLSAPQLCETTVAAANAGLQGSFAMIRLADQRVVIDLEAARALGLAGLEVEILAHEIGHHVLAPASVTDHLRLLARIRRGLPTLERHAPLVANLYTDLLINDRLQRQAGLRMADVFARLGRSDGKAATRRTGLVWQLYLGICEQLWQRPGELATGVDPRMKAALATDAWLGARVVRVYANDWLEGAGRFAALLLPYLVQDMALPPAARSMLDTLEACEGADPTGIIGIDAGEEGGAIHPVRDSAITGLEATEEEPAVKRGGGQRREPFDFGEILRAAGIRLSESEVAIRYYRELALPYLVPFPTRAMPQAPEAQMEALEPWSVGDPLDEIDWLHSVMLSPRPIPGLTTLRRSYGLEPAMAPRPEPVDLDMFVDSSASMPNPRISLSYPALAGAIIALSALRAGAAVRVTLWSGKRQVLTTPGFVRDERAILEVLTGFFGGNTAFPIHQLRDTYCGTGLHPVPRSRSTHLLMISDNGIDTMFDKDERRNSGWDVAASALAAGGAGGTMALELWRRGQGDDPLEGWETLQRAVREQGWQITALSRMEDLTDFARRFSRQHYAGGTR</sequence>
<evidence type="ECO:0000313" key="2">
    <source>
        <dbReference type="EMBL" id="MTV53894.1"/>
    </source>
</evidence>
<dbReference type="Proteomes" id="UP000430634">
    <property type="component" value="Unassembled WGS sequence"/>
</dbReference>
<keyword evidence="4" id="KW-1185">Reference proteome</keyword>
<dbReference type="Proteomes" id="UP000622638">
    <property type="component" value="Unassembled WGS sequence"/>
</dbReference>
<dbReference type="OrthoDB" id="974562at2"/>
<evidence type="ECO:0000313" key="4">
    <source>
        <dbReference type="Proteomes" id="UP000622638"/>
    </source>
</evidence>
<evidence type="ECO:0000313" key="3">
    <source>
        <dbReference type="Proteomes" id="UP000430634"/>
    </source>
</evidence>
<reference evidence="2 3" key="3">
    <citation type="submission" date="2019-11" db="EMBL/GenBank/DDBJ databases">
        <title>Type strains purchased from KCTC, JCM and DSMZ.</title>
        <authorList>
            <person name="Lu H."/>
        </authorList>
    </citation>
    <scope>NUCLEOTIDE SEQUENCE [LARGE SCALE GENOMIC DNA]</scope>
    <source>
        <strain evidence="2 3">KCTC 52429</strain>
    </source>
</reference>
<accession>A0A6I3SXT3</accession>
<dbReference type="EMBL" id="WNKZ01000037">
    <property type="protein sequence ID" value="MTV53894.1"/>
    <property type="molecule type" value="Genomic_DNA"/>
</dbReference>
<evidence type="ECO:0000313" key="1">
    <source>
        <dbReference type="EMBL" id="GGB83613.1"/>
    </source>
</evidence>
<dbReference type="EMBL" id="BMKG01000001">
    <property type="protein sequence ID" value="GGB83613.1"/>
    <property type="molecule type" value="Genomic_DNA"/>
</dbReference>
<name>A0A6I3SXT3_9BURK</name>
<dbReference type="AlphaFoldDB" id="A0A6I3SXT3"/>
<gene>
    <name evidence="1" type="ORF">GCM10011572_01920</name>
    <name evidence="2" type="ORF">GM672_14275</name>
</gene>
<proteinExistence type="predicted"/>
<protein>
    <submittedName>
        <fullName evidence="2">VWA domain-containing protein</fullName>
    </submittedName>
</protein>
<comment type="caution">
    <text evidence="2">The sequence shown here is derived from an EMBL/GenBank/DDBJ whole genome shotgun (WGS) entry which is preliminary data.</text>
</comment>
<organism evidence="2 3">
    <name type="scientific">Pseudoduganella buxea</name>
    <dbReference type="NCBI Taxonomy" id="1949069"/>
    <lineage>
        <taxon>Bacteria</taxon>
        <taxon>Pseudomonadati</taxon>
        <taxon>Pseudomonadota</taxon>
        <taxon>Betaproteobacteria</taxon>
        <taxon>Burkholderiales</taxon>
        <taxon>Oxalobacteraceae</taxon>
        <taxon>Telluria group</taxon>
        <taxon>Pseudoduganella</taxon>
    </lineage>
</organism>
<reference evidence="1" key="4">
    <citation type="submission" date="2024-05" db="EMBL/GenBank/DDBJ databases">
        <authorList>
            <person name="Sun Q."/>
            <person name="Zhou Y."/>
        </authorList>
    </citation>
    <scope>NUCLEOTIDE SEQUENCE</scope>
    <source>
        <strain evidence="1">CGMCC 1.15931</strain>
    </source>
</reference>